<sequence>MSAVTHSAAIPIPDAAPLITVRNLSFRRGSRIIFENVDLAIPRGKITAIMGPSGTGKTTLLRLIGGQIRPDAGRIDVDGACVHELGRRELYQLRKRMSMLFQSGALFTDLSVYDNVAFPLREHTRLPESFIRTLTLMKLEAVGLRGARHLMPSELSGGMARRAALARAIALDPMMIMYDEPFSGQDPITMGVLVKLIRTLNDALGLTSIIVSHDVKETASIADYIYLISDGSVVDHGTPQALEHSRSGWVEQFLHALPDGPMSFHYPAPTYAHDLALAEGPALA</sequence>
<dbReference type="AlphaFoldDB" id="W6M1K1"/>
<proteinExistence type="predicted"/>
<organism evidence="5 6">
    <name type="scientific">Candidatus Competibacter denitrificans Run_A_D11</name>
    <dbReference type="NCBI Taxonomy" id="1400863"/>
    <lineage>
        <taxon>Bacteria</taxon>
        <taxon>Pseudomonadati</taxon>
        <taxon>Pseudomonadota</taxon>
        <taxon>Gammaproteobacteria</taxon>
        <taxon>Candidatus Competibacteraceae</taxon>
        <taxon>Candidatus Competibacter</taxon>
    </lineage>
</organism>
<feature type="domain" description="ABC transporter" evidence="4">
    <location>
        <begin position="19"/>
        <end position="255"/>
    </location>
</feature>
<dbReference type="GO" id="GO:0005524">
    <property type="term" value="F:ATP binding"/>
    <property type="evidence" value="ECO:0007669"/>
    <property type="project" value="UniProtKB-KW"/>
</dbReference>
<dbReference type="CDD" id="cd03261">
    <property type="entry name" value="ABC_Org_Solvent_Resistant"/>
    <property type="match status" value="1"/>
</dbReference>
<evidence type="ECO:0000313" key="6">
    <source>
        <dbReference type="Proteomes" id="UP000035760"/>
    </source>
</evidence>
<dbReference type="Gene3D" id="3.40.50.300">
    <property type="entry name" value="P-loop containing nucleotide triphosphate hydrolases"/>
    <property type="match status" value="1"/>
</dbReference>
<dbReference type="RefSeq" id="WP_048670425.1">
    <property type="nucleotide sequence ID" value="NZ_CBTJ020000020.1"/>
</dbReference>
<dbReference type="Pfam" id="PF00005">
    <property type="entry name" value="ABC_tran"/>
    <property type="match status" value="1"/>
</dbReference>
<dbReference type="STRING" id="1400863.BN873_150100"/>
<gene>
    <name evidence="5" type="primary">yrbF</name>
    <name evidence="5" type="ORF">BN873_150100</name>
</gene>
<evidence type="ECO:0000313" key="5">
    <source>
        <dbReference type="EMBL" id="CDI01312.1"/>
    </source>
</evidence>
<dbReference type="Proteomes" id="UP000035760">
    <property type="component" value="Unassembled WGS sequence"/>
</dbReference>
<dbReference type="EMBL" id="CBTJ020000020">
    <property type="protein sequence ID" value="CDI01312.1"/>
    <property type="molecule type" value="Genomic_DNA"/>
</dbReference>
<comment type="caution">
    <text evidence="5">The sequence shown here is derived from an EMBL/GenBank/DDBJ whole genome shotgun (WGS) entry which is preliminary data.</text>
</comment>
<evidence type="ECO:0000256" key="3">
    <source>
        <dbReference type="ARBA" id="ARBA00022840"/>
    </source>
</evidence>
<dbReference type="SMART" id="SM00382">
    <property type="entry name" value="AAA"/>
    <property type="match status" value="1"/>
</dbReference>
<keyword evidence="6" id="KW-1185">Reference proteome</keyword>
<evidence type="ECO:0000259" key="4">
    <source>
        <dbReference type="PROSITE" id="PS50893"/>
    </source>
</evidence>
<keyword evidence="1" id="KW-0813">Transport</keyword>
<evidence type="ECO:0000256" key="1">
    <source>
        <dbReference type="ARBA" id="ARBA00022448"/>
    </source>
</evidence>
<keyword evidence="2" id="KW-0547">Nucleotide-binding</keyword>
<dbReference type="SUPFAM" id="SSF52540">
    <property type="entry name" value="P-loop containing nucleoside triphosphate hydrolases"/>
    <property type="match status" value="1"/>
</dbReference>
<dbReference type="OrthoDB" id="9802264at2"/>
<dbReference type="InterPro" id="IPR027417">
    <property type="entry name" value="P-loop_NTPase"/>
</dbReference>
<dbReference type="PROSITE" id="PS00211">
    <property type="entry name" value="ABC_TRANSPORTER_1"/>
    <property type="match status" value="1"/>
</dbReference>
<dbReference type="PROSITE" id="PS50893">
    <property type="entry name" value="ABC_TRANSPORTER_2"/>
    <property type="match status" value="1"/>
</dbReference>
<accession>W6M1K1</accession>
<dbReference type="InterPro" id="IPR017871">
    <property type="entry name" value="ABC_transporter-like_CS"/>
</dbReference>
<dbReference type="PANTHER" id="PTHR43023">
    <property type="entry name" value="PROTEIN TRIGALACTOSYLDIACYLGLYCEROL 3, CHLOROPLASTIC"/>
    <property type="match status" value="1"/>
</dbReference>
<reference evidence="5" key="1">
    <citation type="submission" date="2013-07" db="EMBL/GenBank/DDBJ databases">
        <authorList>
            <person name="McIlroy S."/>
        </authorList>
    </citation>
    <scope>NUCLEOTIDE SEQUENCE [LARGE SCALE GENOMIC DNA]</scope>
    <source>
        <strain evidence="5">Run_A_D11</strain>
    </source>
</reference>
<dbReference type="InterPro" id="IPR003593">
    <property type="entry name" value="AAA+_ATPase"/>
</dbReference>
<dbReference type="InterPro" id="IPR003439">
    <property type="entry name" value="ABC_transporter-like_ATP-bd"/>
</dbReference>
<protein>
    <submittedName>
        <fullName evidence="5">Transport protein (ABC superfamily,atp_bind)</fullName>
    </submittedName>
</protein>
<dbReference type="PANTHER" id="PTHR43023:SF6">
    <property type="entry name" value="INTERMEMBRANE PHOSPHOLIPID TRANSPORT SYSTEM ATP-BINDING PROTEIN MLAF"/>
    <property type="match status" value="1"/>
</dbReference>
<name>W6M1K1_9GAMM</name>
<evidence type="ECO:0000256" key="2">
    <source>
        <dbReference type="ARBA" id="ARBA00022741"/>
    </source>
</evidence>
<dbReference type="GO" id="GO:0016887">
    <property type="term" value="F:ATP hydrolysis activity"/>
    <property type="evidence" value="ECO:0007669"/>
    <property type="project" value="InterPro"/>
</dbReference>
<reference evidence="5" key="2">
    <citation type="submission" date="2014-03" db="EMBL/GenBank/DDBJ databases">
        <title>Candidatus Competibacter-lineage genomes retrieved from metagenomes reveal functional metabolic diversity.</title>
        <authorList>
            <person name="McIlroy S.J."/>
            <person name="Albertsen M."/>
            <person name="Andresen E.K."/>
            <person name="Saunders A.M."/>
            <person name="Kristiansen R."/>
            <person name="Stokholm-Bjerregaard M."/>
            <person name="Nielsen K.L."/>
            <person name="Nielsen P.H."/>
        </authorList>
    </citation>
    <scope>NUCLEOTIDE SEQUENCE</scope>
    <source>
        <strain evidence="5">Run_A_D11</strain>
    </source>
</reference>
<keyword evidence="3" id="KW-0067">ATP-binding</keyword>